<evidence type="ECO:0000313" key="2">
    <source>
        <dbReference type="Proteomes" id="UP001401887"/>
    </source>
</evidence>
<comment type="caution">
    <text evidence="1">The sequence shown here is derived from an EMBL/GenBank/DDBJ whole genome shotgun (WGS) entry which is preliminary data.</text>
</comment>
<dbReference type="SUPFAM" id="SSF89447">
    <property type="entry name" value="AbrB/MazE/MraZ-like"/>
    <property type="match status" value="1"/>
</dbReference>
<reference evidence="1 2" key="1">
    <citation type="submission" date="2024-02" db="EMBL/GenBank/DDBJ databases">
        <title>Deinococcus carri NBRC 110142.</title>
        <authorList>
            <person name="Ichikawa N."/>
            <person name="Katano-Makiyama Y."/>
            <person name="Hidaka K."/>
        </authorList>
    </citation>
    <scope>NUCLEOTIDE SEQUENCE [LARGE SCALE GENOMIC DNA]</scope>
    <source>
        <strain evidence="1 2">NBRC 110142</strain>
    </source>
</reference>
<sequence length="70" mass="7566">MTHRMKVIRSGSGLFAYLPAALVKEMGIREGDAFMGTAQGERLVAVLRTLNAEALIAALTEHNQHAEDGE</sequence>
<dbReference type="InterPro" id="IPR037914">
    <property type="entry name" value="SpoVT-AbrB_sf"/>
</dbReference>
<evidence type="ECO:0000313" key="1">
    <source>
        <dbReference type="EMBL" id="GAA5513113.1"/>
    </source>
</evidence>
<dbReference type="RefSeq" id="WP_345464223.1">
    <property type="nucleotide sequence ID" value="NZ_BAABRP010000005.1"/>
</dbReference>
<evidence type="ECO:0008006" key="3">
    <source>
        <dbReference type="Google" id="ProtNLM"/>
    </source>
</evidence>
<protein>
    <recommendedName>
        <fullName evidence="3">SpoVT-AbrB domain-containing protein</fullName>
    </recommendedName>
</protein>
<dbReference type="EMBL" id="BAABRP010000005">
    <property type="protein sequence ID" value="GAA5513113.1"/>
    <property type="molecule type" value="Genomic_DNA"/>
</dbReference>
<accession>A0ABP9WAR8</accession>
<keyword evidence="2" id="KW-1185">Reference proteome</keyword>
<gene>
    <name evidence="1" type="ORF">Dcar01_01839</name>
</gene>
<proteinExistence type="predicted"/>
<name>A0ABP9WAR8_9DEIO</name>
<dbReference type="Proteomes" id="UP001401887">
    <property type="component" value="Unassembled WGS sequence"/>
</dbReference>
<organism evidence="1 2">
    <name type="scientific">Deinococcus carri</name>
    <dbReference type="NCBI Taxonomy" id="1211323"/>
    <lineage>
        <taxon>Bacteria</taxon>
        <taxon>Thermotogati</taxon>
        <taxon>Deinococcota</taxon>
        <taxon>Deinococci</taxon>
        <taxon>Deinococcales</taxon>
        <taxon>Deinococcaceae</taxon>
        <taxon>Deinococcus</taxon>
    </lineage>
</organism>